<keyword evidence="3" id="KW-1185">Reference proteome</keyword>
<evidence type="ECO:0000313" key="3">
    <source>
        <dbReference type="Proteomes" id="UP001212997"/>
    </source>
</evidence>
<dbReference type="EMBL" id="JANAWD010000125">
    <property type="protein sequence ID" value="KAJ3486316.1"/>
    <property type="molecule type" value="Genomic_DNA"/>
</dbReference>
<dbReference type="AlphaFoldDB" id="A0AAD5V4V2"/>
<feature type="compositionally biased region" description="Acidic residues" evidence="1">
    <location>
        <begin position="389"/>
        <end position="416"/>
    </location>
</feature>
<sequence length="781" mass="87117">MHTRSGDSDVLYTAIDGLTSFLALTQQPGGVPLSRPNDSYDFVPDFELTRSFHCMSTLLSRYHPKRSWECVDIAVTGSLKVDKCNIVAVVKDLPDVIPTPDLLRPSKNGYTTNGKLPSSDGRREWRVESMQAQPLPKEGVSLNLFQSRAPLPYQEYCNTLLSTFLAFRESPSHAVISSLHQIVINQNIDSLLHLISLQSKLWDPSLFSLLGHWEPTPSDQEYLKGRAGYYPIDPYISTLLDRCEIPKQKPPGSSDDDDDSDNNYLLNYDTVAKWVHAPAMLFNALPKYLSELSTDPGVTRKCSVNETREESLANLVTCLRVLHAYIYKTQVVTDVLFGVPSLIELVKNGSIVDGQGKVHKHRRRRGGSRKAFEEKECLADLEDSFEQIDGMDVDPWREEDDSDSEGDTPNENDTNDVDPAAEFTLHYLRSLLQYQDAIACLTNNATLLLTEIPIELHIVYPPSYPPASSVIPTQVVSPVIPRTLSSSKTDPSMIRKQQLKRALLKALDKDVLPSLFKKLRRPASPPTSQSIKKEIADEAELSRFLKDYVAHTIGRDEIVQSLQQQTIGSGFATGVGYGDVQIHPEAWIMSLIYYSMMSALKNGRKAIPVAKSESSSGSSTSSNQTSPDVVSIPENVLRLFTDASGIIGTPRKPCWSCHFLSENLHLPHSNHPLFTLPPLPSITPISSLSAANARMRPFRVPVADPSVFSAQPVGQSDAKERKRQGKLIKNKVVKAMYTRLCEEVEEVLMKEVKWREKATLAEKWARRRREGGESDGGCWMA</sequence>
<organism evidence="2 3">
    <name type="scientific">Meripilus lineatus</name>
    <dbReference type="NCBI Taxonomy" id="2056292"/>
    <lineage>
        <taxon>Eukaryota</taxon>
        <taxon>Fungi</taxon>
        <taxon>Dikarya</taxon>
        <taxon>Basidiomycota</taxon>
        <taxon>Agaricomycotina</taxon>
        <taxon>Agaricomycetes</taxon>
        <taxon>Polyporales</taxon>
        <taxon>Meripilaceae</taxon>
        <taxon>Meripilus</taxon>
    </lineage>
</organism>
<dbReference type="Proteomes" id="UP001212997">
    <property type="component" value="Unassembled WGS sequence"/>
</dbReference>
<feature type="region of interest" description="Disordered" evidence="1">
    <location>
        <begin position="389"/>
        <end position="418"/>
    </location>
</feature>
<protein>
    <submittedName>
        <fullName evidence="2">Uncharacterized protein</fullName>
    </submittedName>
</protein>
<proteinExistence type="predicted"/>
<evidence type="ECO:0000256" key="1">
    <source>
        <dbReference type="SAM" id="MobiDB-lite"/>
    </source>
</evidence>
<reference evidence="2" key="1">
    <citation type="submission" date="2022-07" db="EMBL/GenBank/DDBJ databases">
        <title>Genome Sequence of Physisporinus lineatus.</title>
        <authorList>
            <person name="Buettner E."/>
        </authorList>
    </citation>
    <scope>NUCLEOTIDE SEQUENCE</scope>
    <source>
        <strain evidence="2">VT162</strain>
    </source>
</reference>
<gene>
    <name evidence="2" type="ORF">NLI96_g4337</name>
</gene>
<name>A0AAD5V4V2_9APHY</name>
<evidence type="ECO:0000313" key="2">
    <source>
        <dbReference type="EMBL" id="KAJ3486316.1"/>
    </source>
</evidence>
<accession>A0AAD5V4V2</accession>
<comment type="caution">
    <text evidence="2">The sequence shown here is derived from an EMBL/GenBank/DDBJ whole genome shotgun (WGS) entry which is preliminary data.</text>
</comment>